<proteinExistence type="predicted"/>
<evidence type="ECO:0000313" key="3">
    <source>
        <dbReference type="EMBL" id="MBD2860442.1"/>
    </source>
</evidence>
<dbReference type="InterPro" id="IPR050490">
    <property type="entry name" value="Bact_solute-bd_prot1"/>
</dbReference>
<dbReference type="PROSITE" id="PS51257">
    <property type="entry name" value="PROKAR_LIPOPROTEIN"/>
    <property type="match status" value="1"/>
</dbReference>
<dbReference type="EMBL" id="JACXJA010000001">
    <property type="protein sequence ID" value="MBD2860442.1"/>
    <property type="molecule type" value="Genomic_DNA"/>
</dbReference>
<evidence type="ECO:0000313" key="4">
    <source>
        <dbReference type="Proteomes" id="UP000639396"/>
    </source>
</evidence>
<reference evidence="3" key="1">
    <citation type="submission" date="2020-09" db="EMBL/GenBank/DDBJ databases">
        <title>A novel bacterium of genus Paenibacillus, isolated from South China Sea.</title>
        <authorList>
            <person name="Huang H."/>
            <person name="Mo K."/>
            <person name="Hu Y."/>
        </authorList>
    </citation>
    <scope>NUCLEOTIDE SEQUENCE</scope>
    <source>
        <strain evidence="3">IB182363</strain>
    </source>
</reference>
<feature type="signal peptide" evidence="2">
    <location>
        <begin position="1"/>
        <end position="22"/>
    </location>
</feature>
<name>A0A927C5R6_9BACL</name>
<dbReference type="RefSeq" id="WP_190923611.1">
    <property type="nucleotide sequence ID" value="NZ_JACXJA010000001.1"/>
</dbReference>
<organism evidence="3 4">
    <name type="scientific">Paenibacillus oceani</name>
    <dbReference type="NCBI Taxonomy" id="2772510"/>
    <lineage>
        <taxon>Bacteria</taxon>
        <taxon>Bacillati</taxon>
        <taxon>Bacillota</taxon>
        <taxon>Bacilli</taxon>
        <taxon>Bacillales</taxon>
        <taxon>Paenibacillaceae</taxon>
        <taxon>Paenibacillus</taxon>
    </lineage>
</organism>
<accession>A0A927C5R6</accession>
<dbReference type="PANTHER" id="PTHR43649">
    <property type="entry name" value="ARABINOSE-BINDING PROTEIN-RELATED"/>
    <property type="match status" value="1"/>
</dbReference>
<keyword evidence="2" id="KW-0732">Signal</keyword>
<dbReference type="Proteomes" id="UP000639396">
    <property type="component" value="Unassembled WGS sequence"/>
</dbReference>
<evidence type="ECO:0000256" key="2">
    <source>
        <dbReference type="SAM" id="SignalP"/>
    </source>
</evidence>
<dbReference type="Gene3D" id="3.40.190.10">
    <property type="entry name" value="Periplasmic binding protein-like II"/>
    <property type="match status" value="2"/>
</dbReference>
<feature type="chain" id="PRO_5038889929" evidence="2">
    <location>
        <begin position="23"/>
        <end position="546"/>
    </location>
</feature>
<evidence type="ECO:0000256" key="1">
    <source>
        <dbReference type="SAM" id="MobiDB-lite"/>
    </source>
</evidence>
<keyword evidence="4" id="KW-1185">Reference proteome</keyword>
<sequence>MNNKKRWIAMTATVAVAGSLLAACGSDNTSGNGSEAGKEGGSKETANLNASGMPITKEPISLTFFTGKAATNGNNFEETLVWKEYAKMSNMNIKFQLVPFENLTEKRNLALAGGDYPDAFYSARVPASDLMKYGSQGTFIKLNDLIDKYAPNFKKLMEKYPDLKKGLTMPDGNIYSFPSFYSPDFLPMLIGTPFWVKQEWLTKLGMKEPTTTEELYQYLKAVKQTDLNGNGQADEIPYAGTGINPLIEQLRGAWGFGNRGLGHKFVDVDPKTNELRFFRTDPKYKEVIEYVRKLYSDGLIDKEIFTVKTSALYAKGQTGIFGSTINPNPSTQLNQSGYVGLGALKGPHGDQVYSHVKVPAVWPGAFVITDKNKHPEATVRWIDHFFGDEGATFYFMGIEGQTYKKTADGKLEFVDEITKNPNGLTMDQALAKYITWLGGSYPGYVQEKYFKGSETLPESIGTGKKAQPHSVKELWNSFNFTEEETEFRSTVGSDMETYIGEMEAKFITGSQPMSEWDKYVATVQKMGQDQYMKTYKQAYERYKSSK</sequence>
<dbReference type="PANTHER" id="PTHR43649:SF12">
    <property type="entry name" value="DIACETYLCHITOBIOSE BINDING PROTEIN DASA"/>
    <property type="match status" value="1"/>
</dbReference>
<protein>
    <submittedName>
        <fullName evidence="3">Extracellular solute-binding protein</fullName>
    </submittedName>
</protein>
<feature type="region of interest" description="Disordered" evidence="1">
    <location>
        <begin position="28"/>
        <end position="51"/>
    </location>
</feature>
<dbReference type="AlphaFoldDB" id="A0A927C5R6"/>
<comment type="caution">
    <text evidence="3">The sequence shown here is derived from an EMBL/GenBank/DDBJ whole genome shotgun (WGS) entry which is preliminary data.</text>
</comment>
<dbReference type="SUPFAM" id="SSF53850">
    <property type="entry name" value="Periplasmic binding protein-like II"/>
    <property type="match status" value="1"/>
</dbReference>
<gene>
    <name evidence="3" type="ORF">IDH45_00390</name>
</gene>